<gene>
    <name evidence="2" type="ORF">RUM44_012849</name>
</gene>
<keyword evidence="1" id="KW-1133">Transmembrane helix</keyword>
<evidence type="ECO:0000313" key="3">
    <source>
        <dbReference type="Proteomes" id="UP001359485"/>
    </source>
</evidence>
<accession>A0ABR1BEI8</accession>
<comment type="caution">
    <text evidence="2">The sequence shown here is derived from an EMBL/GenBank/DDBJ whole genome shotgun (WGS) entry which is preliminary data.</text>
</comment>
<proteinExistence type="predicted"/>
<sequence length="113" mass="12575">MDIILEQADMATVLAWCLVMDLLTTVDMDLTWVQVMGLASALASALATEIRILFQMDTVAIQVMGLVDSVARYMVLVDLDNTDTNISSLKKISHENFHCHAFNMCGIQHKKCL</sequence>
<dbReference type="Proteomes" id="UP001359485">
    <property type="component" value="Unassembled WGS sequence"/>
</dbReference>
<evidence type="ECO:0000256" key="1">
    <source>
        <dbReference type="SAM" id="Phobius"/>
    </source>
</evidence>
<evidence type="ECO:0000313" key="2">
    <source>
        <dbReference type="EMBL" id="KAK6641140.1"/>
    </source>
</evidence>
<keyword evidence="1" id="KW-0812">Transmembrane</keyword>
<keyword evidence="3" id="KW-1185">Reference proteome</keyword>
<feature type="transmembrane region" description="Helical" evidence="1">
    <location>
        <begin position="32"/>
        <end position="54"/>
    </location>
</feature>
<dbReference type="EMBL" id="JAWJWF010000001">
    <property type="protein sequence ID" value="KAK6641140.1"/>
    <property type="molecule type" value="Genomic_DNA"/>
</dbReference>
<keyword evidence="1" id="KW-0472">Membrane</keyword>
<name>A0ABR1BEI8_POLSC</name>
<reference evidence="2 3" key="1">
    <citation type="submission" date="2023-09" db="EMBL/GenBank/DDBJ databases">
        <title>Genomes of two closely related lineages of the louse Polyplax serrata with different host specificities.</title>
        <authorList>
            <person name="Martinu J."/>
            <person name="Tarabai H."/>
            <person name="Stefka J."/>
            <person name="Hypsa V."/>
        </authorList>
    </citation>
    <scope>NUCLEOTIDE SEQUENCE [LARGE SCALE GENOMIC DNA]</scope>
    <source>
        <strain evidence="2">98ZLc_SE</strain>
    </source>
</reference>
<protein>
    <submittedName>
        <fullName evidence="2">Uncharacterized protein</fullName>
    </submittedName>
</protein>
<organism evidence="2 3">
    <name type="scientific">Polyplax serrata</name>
    <name type="common">Common mouse louse</name>
    <dbReference type="NCBI Taxonomy" id="468196"/>
    <lineage>
        <taxon>Eukaryota</taxon>
        <taxon>Metazoa</taxon>
        <taxon>Ecdysozoa</taxon>
        <taxon>Arthropoda</taxon>
        <taxon>Hexapoda</taxon>
        <taxon>Insecta</taxon>
        <taxon>Pterygota</taxon>
        <taxon>Neoptera</taxon>
        <taxon>Paraneoptera</taxon>
        <taxon>Psocodea</taxon>
        <taxon>Troctomorpha</taxon>
        <taxon>Phthiraptera</taxon>
        <taxon>Anoplura</taxon>
        <taxon>Polyplacidae</taxon>
        <taxon>Polyplax</taxon>
    </lineage>
</organism>